<comment type="caution">
    <text evidence="1">The sequence shown here is derived from an EMBL/GenBank/DDBJ whole genome shotgun (WGS) entry which is preliminary data.</text>
</comment>
<organism evidence="1 2">
    <name type="scientific">Halovenus rubra</name>
    <dbReference type="NCBI Taxonomy" id="869890"/>
    <lineage>
        <taxon>Archaea</taxon>
        <taxon>Methanobacteriati</taxon>
        <taxon>Methanobacteriota</taxon>
        <taxon>Stenosarchaea group</taxon>
        <taxon>Halobacteria</taxon>
        <taxon>Halobacteriales</taxon>
        <taxon>Haloarculaceae</taxon>
        <taxon>Halovenus</taxon>
    </lineage>
</organism>
<protein>
    <submittedName>
        <fullName evidence="1">Uncharacterized protein</fullName>
    </submittedName>
</protein>
<name>A0ABD5XCU5_9EURY</name>
<sequence>MVVPLETHGPSHRPDYVLASLLLQSALQESHADPETFRAENNPEVWETTCLDGKKVASDQRLNEMAAGLRGDCRNPDV</sequence>
<dbReference type="RefSeq" id="WP_267638819.1">
    <property type="nucleotide sequence ID" value="NZ_JAODIY010000043.1"/>
</dbReference>
<dbReference type="EMBL" id="JBHSZQ010000019">
    <property type="protein sequence ID" value="MFC7126212.1"/>
    <property type="molecule type" value="Genomic_DNA"/>
</dbReference>
<dbReference type="AlphaFoldDB" id="A0ABD5XCU5"/>
<proteinExistence type="predicted"/>
<evidence type="ECO:0000313" key="1">
    <source>
        <dbReference type="EMBL" id="MFC7126212.1"/>
    </source>
</evidence>
<evidence type="ECO:0000313" key="2">
    <source>
        <dbReference type="Proteomes" id="UP001596414"/>
    </source>
</evidence>
<accession>A0ABD5XCU5</accession>
<reference evidence="1 2" key="1">
    <citation type="journal article" date="2014" name="Int. J. Syst. Evol. Microbiol.">
        <title>Complete genome sequence of Corynebacterium casei LMG S-19264T (=DSM 44701T), isolated from a smear-ripened cheese.</title>
        <authorList>
            <consortium name="US DOE Joint Genome Institute (JGI-PGF)"/>
            <person name="Walter F."/>
            <person name="Albersmeier A."/>
            <person name="Kalinowski J."/>
            <person name="Ruckert C."/>
        </authorList>
    </citation>
    <scope>NUCLEOTIDE SEQUENCE [LARGE SCALE GENOMIC DNA]</scope>
    <source>
        <strain evidence="1 2">CGMCC 4.7215</strain>
    </source>
</reference>
<dbReference type="Proteomes" id="UP001596414">
    <property type="component" value="Unassembled WGS sequence"/>
</dbReference>
<gene>
    <name evidence="1" type="ORF">ACFQJ7_09210</name>
</gene>